<dbReference type="Proteomes" id="UP000002630">
    <property type="component" value="Linkage Group LG01"/>
</dbReference>
<gene>
    <name evidence="4" type="ORF">Esi_0000_0412</name>
</gene>
<keyword evidence="1" id="KW-0677">Repeat</keyword>
<feature type="region of interest" description="Disordered" evidence="3">
    <location>
        <begin position="1"/>
        <end position="24"/>
    </location>
</feature>
<proteinExistence type="predicted"/>
<name>D8LBF3_ECTSI</name>
<reference evidence="4 5" key="1">
    <citation type="journal article" date="2010" name="Nature">
        <title>The Ectocarpus genome and the independent evolution of multicellularity in brown algae.</title>
        <authorList>
            <person name="Cock J.M."/>
            <person name="Sterck L."/>
            <person name="Rouze P."/>
            <person name="Scornet D."/>
            <person name="Allen A.E."/>
            <person name="Amoutzias G."/>
            <person name="Anthouard V."/>
            <person name="Artiguenave F."/>
            <person name="Aury J.M."/>
            <person name="Badger J.H."/>
            <person name="Beszteri B."/>
            <person name="Billiau K."/>
            <person name="Bonnet E."/>
            <person name="Bothwell J.H."/>
            <person name="Bowler C."/>
            <person name="Boyen C."/>
            <person name="Brownlee C."/>
            <person name="Carrano C.J."/>
            <person name="Charrier B."/>
            <person name="Cho G.Y."/>
            <person name="Coelho S.M."/>
            <person name="Collen J."/>
            <person name="Corre E."/>
            <person name="Da Silva C."/>
            <person name="Delage L."/>
            <person name="Delaroque N."/>
            <person name="Dittami S.M."/>
            <person name="Doulbeau S."/>
            <person name="Elias M."/>
            <person name="Farnham G."/>
            <person name="Gachon C.M."/>
            <person name="Gschloessl B."/>
            <person name="Heesch S."/>
            <person name="Jabbari K."/>
            <person name="Jubin C."/>
            <person name="Kawai H."/>
            <person name="Kimura K."/>
            <person name="Kloareg B."/>
            <person name="Kupper F.C."/>
            <person name="Lang D."/>
            <person name="Le Bail A."/>
            <person name="Leblanc C."/>
            <person name="Lerouge P."/>
            <person name="Lohr M."/>
            <person name="Lopez P.J."/>
            <person name="Martens C."/>
            <person name="Maumus F."/>
            <person name="Michel G."/>
            <person name="Miranda-Saavedra D."/>
            <person name="Morales J."/>
            <person name="Moreau H."/>
            <person name="Motomura T."/>
            <person name="Nagasato C."/>
            <person name="Napoli C.A."/>
            <person name="Nelson D.R."/>
            <person name="Nyvall-Collen P."/>
            <person name="Peters A.F."/>
            <person name="Pommier C."/>
            <person name="Potin P."/>
            <person name="Poulain J."/>
            <person name="Quesneville H."/>
            <person name="Read B."/>
            <person name="Rensing S.A."/>
            <person name="Ritter A."/>
            <person name="Rousvoal S."/>
            <person name="Samanta M."/>
            <person name="Samson G."/>
            <person name="Schroeder D.C."/>
            <person name="Segurens B."/>
            <person name="Strittmatter M."/>
            <person name="Tonon T."/>
            <person name="Tregear J.W."/>
            <person name="Valentin K."/>
            <person name="von Dassow P."/>
            <person name="Yamagishi T."/>
            <person name="Van de Peer Y."/>
            <person name="Wincker P."/>
        </authorList>
    </citation>
    <scope>NUCLEOTIDE SEQUENCE [LARGE SCALE GENOMIC DNA]</scope>
    <source>
        <strain evidence="5">Ec32 / CCAP1310/4</strain>
    </source>
</reference>
<evidence type="ECO:0000313" key="5">
    <source>
        <dbReference type="Proteomes" id="UP000002630"/>
    </source>
</evidence>
<evidence type="ECO:0000313" key="4">
    <source>
        <dbReference type="EMBL" id="CBN76662.1"/>
    </source>
</evidence>
<dbReference type="InterPro" id="IPR032675">
    <property type="entry name" value="LRR_dom_sf"/>
</dbReference>
<dbReference type="PANTHER" id="PTHR24111:SF0">
    <property type="entry name" value="LEUCINE-RICH REPEAT-CONTAINING PROTEIN"/>
    <property type="match status" value="1"/>
</dbReference>
<dbReference type="SMART" id="SM00368">
    <property type="entry name" value="LRR_RI"/>
    <property type="match status" value="4"/>
</dbReference>
<dbReference type="STRING" id="2880.D8LBF3"/>
<evidence type="ECO:0000256" key="1">
    <source>
        <dbReference type="ARBA" id="ARBA00022737"/>
    </source>
</evidence>
<feature type="coiled-coil region" evidence="2">
    <location>
        <begin position="333"/>
        <end position="360"/>
    </location>
</feature>
<evidence type="ECO:0000256" key="2">
    <source>
        <dbReference type="SAM" id="Coils"/>
    </source>
</evidence>
<organism evidence="4 5">
    <name type="scientific">Ectocarpus siliculosus</name>
    <name type="common">Brown alga</name>
    <name type="synonym">Conferva siliculosa</name>
    <dbReference type="NCBI Taxonomy" id="2880"/>
    <lineage>
        <taxon>Eukaryota</taxon>
        <taxon>Sar</taxon>
        <taxon>Stramenopiles</taxon>
        <taxon>Ochrophyta</taxon>
        <taxon>PX clade</taxon>
        <taxon>Phaeophyceae</taxon>
        <taxon>Ectocarpales</taxon>
        <taxon>Ectocarpaceae</taxon>
        <taxon>Ectocarpus</taxon>
    </lineage>
</organism>
<dbReference type="InterPro" id="IPR052201">
    <property type="entry name" value="LRR-containing_regulator"/>
</dbReference>
<accession>D8LBF3</accession>
<keyword evidence="5" id="KW-1185">Reference proteome</keyword>
<dbReference type="InParanoid" id="D8LBF3"/>
<evidence type="ECO:0000256" key="3">
    <source>
        <dbReference type="SAM" id="MobiDB-lite"/>
    </source>
</evidence>
<keyword evidence="2" id="KW-0175">Coiled coil</keyword>
<dbReference type="EMBL" id="FN647682">
    <property type="protein sequence ID" value="CBN76662.1"/>
    <property type="molecule type" value="Genomic_DNA"/>
</dbReference>
<sequence length="369" mass="41312">MSDNDAFMEDYGDSLNDAGDPYETKTTRNAAEALDASLQAPNANDFSNARLIEELENRNSRVSGFRDQDVVTLQKILDAEFELEKESIIKHQREKREQAAKQAGLQRKRMMLERQLREEISEIGKDQRIEFWLNLVKQNATPPTARIDVNSVTARALAKSMWTNTSLTSLDLSRNGIDDAAGTYVARLLKRNTALVNVALGSNQLGVFACRAFGESLCSNSTLKCLSLESNSLTSDGANMSGIQALTDMFSKNSTLTSVNLWRCALGAEAGVALSRGMESNHTITFLEVGLNGLAMADQHKVKTALENNFKRFEECQAVRRQELSIADKILAEEKAMQEQLRAERQLREWLEDQKQLRAEERRKAEEKG</sequence>
<dbReference type="Gene3D" id="3.80.10.10">
    <property type="entry name" value="Ribonuclease Inhibitor"/>
    <property type="match status" value="2"/>
</dbReference>
<dbReference type="EMBL" id="FN649726">
    <property type="protein sequence ID" value="CBN76662.1"/>
    <property type="molecule type" value="Genomic_DNA"/>
</dbReference>
<dbReference type="Pfam" id="PF13516">
    <property type="entry name" value="LRR_6"/>
    <property type="match status" value="3"/>
</dbReference>
<dbReference type="InterPro" id="IPR001611">
    <property type="entry name" value="Leu-rich_rpt"/>
</dbReference>
<feature type="compositionally biased region" description="Acidic residues" evidence="3">
    <location>
        <begin position="1"/>
        <end position="12"/>
    </location>
</feature>
<dbReference type="eggNOG" id="KOG4308">
    <property type="taxonomic scope" value="Eukaryota"/>
</dbReference>
<dbReference type="OMA" id="IRNKNIW"/>
<protein>
    <submittedName>
        <fullName evidence="4">Hypothetical leucine rich repeat protein</fullName>
    </submittedName>
</protein>
<dbReference type="PANTHER" id="PTHR24111">
    <property type="entry name" value="LEUCINE-RICH REPEAT-CONTAINING PROTEIN 34"/>
    <property type="match status" value="1"/>
</dbReference>
<dbReference type="AlphaFoldDB" id="D8LBF3"/>
<dbReference type="SUPFAM" id="SSF52047">
    <property type="entry name" value="RNI-like"/>
    <property type="match status" value="1"/>
</dbReference>
<dbReference type="OrthoDB" id="120976at2759"/>